<dbReference type="FunFam" id="1.10.3370.10:FF:000001">
    <property type="entry name" value="Preprotein translocase subunit SecY"/>
    <property type="match status" value="1"/>
</dbReference>
<dbReference type="AlphaFoldDB" id="A0A4R0J6K9"/>
<feature type="transmembrane region" description="Helical" evidence="10">
    <location>
        <begin position="216"/>
        <end position="236"/>
    </location>
</feature>
<feature type="transmembrane region" description="Helical" evidence="10">
    <location>
        <begin position="118"/>
        <end position="138"/>
    </location>
</feature>
<dbReference type="RefSeq" id="WP_131286339.1">
    <property type="nucleotide sequence ID" value="NZ_SJKA01000003.1"/>
</dbReference>
<evidence type="ECO:0000256" key="7">
    <source>
        <dbReference type="ARBA" id="ARBA00023010"/>
    </source>
</evidence>
<dbReference type="GO" id="GO:0005886">
    <property type="term" value="C:plasma membrane"/>
    <property type="evidence" value="ECO:0007669"/>
    <property type="project" value="UniProtKB-SubCell"/>
</dbReference>
<dbReference type="Proteomes" id="UP000292695">
    <property type="component" value="Unassembled WGS sequence"/>
</dbReference>
<keyword evidence="4 10" id="KW-0812">Transmembrane</keyword>
<dbReference type="PANTHER" id="PTHR10906">
    <property type="entry name" value="SECY/SEC61-ALPHA FAMILY MEMBER"/>
    <property type="match status" value="1"/>
</dbReference>
<evidence type="ECO:0000256" key="3">
    <source>
        <dbReference type="ARBA" id="ARBA00022448"/>
    </source>
</evidence>
<dbReference type="Gene3D" id="1.10.3370.10">
    <property type="entry name" value="SecY subunit domain"/>
    <property type="match status" value="1"/>
</dbReference>
<evidence type="ECO:0000256" key="6">
    <source>
        <dbReference type="ARBA" id="ARBA00022989"/>
    </source>
</evidence>
<gene>
    <name evidence="10 12" type="primary">secY</name>
    <name evidence="12" type="ORF">E0H50_09955</name>
</gene>
<comment type="subcellular location">
    <subcellularLocation>
        <location evidence="10">Cell membrane</location>
        <topology evidence="10">Multi-pass membrane protein</topology>
    </subcellularLocation>
    <subcellularLocation>
        <location evidence="1">Membrane</location>
        <topology evidence="1">Multi-pass membrane protein</topology>
    </subcellularLocation>
</comment>
<dbReference type="EMBL" id="SJKA01000003">
    <property type="protein sequence ID" value="TCC36995.1"/>
    <property type="molecule type" value="Genomic_DNA"/>
</dbReference>
<dbReference type="PRINTS" id="PR00303">
    <property type="entry name" value="SECYTRNLCASE"/>
</dbReference>
<evidence type="ECO:0000256" key="8">
    <source>
        <dbReference type="ARBA" id="ARBA00023136"/>
    </source>
</evidence>
<dbReference type="HAMAP" id="MF_01465">
    <property type="entry name" value="SecY"/>
    <property type="match status" value="1"/>
</dbReference>
<feature type="transmembrane region" description="Helical" evidence="10">
    <location>
        <begin position="273"/>
        <end position="293"/>
    </location>
</feature>
<evidence type="ECO:0000313" key="12">
    <source>
        <dbReference type="EMBL" id="TCC36995.1"/>
    </source>
</evidence>
<accession>A0A4R0J6K9</accession>
<evidence type="ECO:0000256" key="1">
    <source>
        <dbReference type="ARBA" id="ARBA00004141"/>
    </source>
</evidence>
<dbReference type="NCBIfam" id="TIGR00967">
    <property type="entry name" value="3a0501s007"/>
    <property type="match status" value="1"/>
</dbReference>
<organism evidence="12 13">
    <name type="scientific">Kribbella sindirgiensis</name>
    <dbReference type="NCBI Taxonomy" id="1124744"/>
    <lineage>
        <taxon>Bacteria</taxon>
        <taxon>Bacillati</taxon>
        <taxon>Actinomycetota</taxon>
        <taxon>Actinomycetes</taxon>
        <taxon>Propionibacteriales</taxon>
        <taxon>Kribbellaceae</taxon>
        <taxon>Kribbella</taxon>
    </lineage>
</organism>
<evidence type="ECO:0000256" key="2">
    <source>
        <dbReference type="ARBA" id="ARBA00005751"/>
    </source>
</evidence>
<comment type="function">
    <text evidence="10">The central subunit of the protein translocation channel SecYEG. Consists of two halves formed by TMs 1-5 and 6-10. These two domains form a lateral gate at the front which open onto the bilayer between TMs 2 and 7, and are clamped together by SecE at the back. The channel is closed by both a pore ring composed of hydrophobic SecY resides and a short helix (helix 2A) on the extracellular side of the membrane which forms a plug. The plug probably moves laterally to allow the channel to open. The ring and the pore may move independently.</text>
</comment>
<comment type="caution">
    <text evidence="10">Lacks conserved residue(s) required for the propagation of feature annotation.</text>
</comment>
<comment type="similarity">
    <text evidence="2 10 11">Belongs to the SecY/SEC61-alpha family.</text>
</comment>
<keyword evidence="13" id="KW-1185">Reference proteome</keyword>
<keyword evidence="5 10" id="KW-0653">Protein transport</keyword>
<comment type="subunit">
    <text evidence="10">Component of the Sec protein translocase complex. Heterotrimer consisting of SecY, SecE and SecG subunits. The heterotrimers can form oligomers, although 1 heterotrimer is thought to be able to translocate proteins. Interacts with the ribosome. Interacts with SecDF, and other proteins may be involved. Interacts with SecA.</text>
</comment>
<keyword evidence="3 10" id="KW-0813">Transport</keyword>
<evidence type="ECO:0000256" key="4">
    <source>
        <dbReference type="ARBA" id="ARBA00022692"/>
    </source>
</evidence>
<evidence type="ECO:0000313" key="13">
    <source>
        <dbReference type="Proteomes" id="UP000292695"/>
    </source>
</evidence>
<feature type="transmembrane region" description="Helical" evidence="10">
    <location>
        <begin position="374"/>
        <end position="392"/>
    </location>
</feature>
<evidence type="ECO:0000256" key="10">
    <source>
        <dbReference type="HAMAP-Rule" id="MF_01465"/>
    </source>
</evidence>
<proteinExistence type="inferred from homology"/>
<feature type="transmembrane region" description="Helical" evidence="10">
    <location>
        <begin position="158"/>
        <end position="179"/>
    </location>
</feature>
<feature type="transmembrane region" description="Helical" evidence="10">
    <location>
        <begin position="191"/>
        <end position="210"/>
    </location>
</feature>
<feature type="transmembrane region" description="Helical" evidence="10">
    <location>
        <begin position="313"/>
        <end position="334"/>
    </location>
</feature>
<dbReference type="OrthoDB" id="9809248at2"/>
<dbReference type="Pfam" id="PF00344">
    <property type="entry name" value="SecY"/>
    <property type="match status" value="1"/>
</dbReference>
<sequence length="433" mass="47741">MLGAFANAFKTPDLRRKILFVLFIVVIFRIGSVVPAPGVNVQSLDTCIKISQGGQNANLYNLINLFSGGALLQLAIFALGIMPYITASIILQLLTVVIPRLESLKKEGQAGQGKITQYTRFLTVGLAILQSTAFVALARTPGRLFQGCNEPLLYKDDWFTITVMVLTMTAGTGVVMWLGELITDRGVGNGMSILIFTQIVATFPTQLWSIRKQKGVTTFVVVIAIGLVIMAAVIFIEQAQRRIPVQYAKRMVGRKMFGGTSTYIPLKVNQAGVIPVIFASSLMYLPVLISQFQQGKGWSNWIQAHLVKGDHPIYMVTYVALILFFTYFYVSITFNPKEVADNMKKYGGFIPGIRAGRPTEEYLKYVLDRITLPGAIYLAAISMIPLVALVLLNASQNFPFGGTSILIMVGVGLDTVKQIESQLQQRNYEGFLR</sequence>
<feature type="transmembrane region" description="Helical" evidence="10">
    <location>
        <begin position="18"/>
        <end position="36"/>
    </location>
</feature>
<dbReference type="GO" id="GO:0006605">
    <property type="term" value="P:protein targeting"/>
    <property type="evidence" value="ECO:0007669"/>
    <property type="project" value="UniProtKB-UniRule"/>
</dbReference>
<dbReference type="InterPro" id="IPR002208">
    <property type="entry name" value="SecY/SEC61-alpha"/>
</dbReference>
<dbReference type="InterPro" id="IPR030659">
    <property type="entry name" value="SecY_CS"/>
</dbReference>
<evidence type="ECO:0000256" key="11">
    <source>
        <dbReference type="RuleBase" id="RU004349"/>
    </source>
</evidence>
<dbReference type="PIRSF" id="PIRSF004557">
    <property type="entry name" value="SecY"/>
    <property type="match status" value="1"/>
</dbReference>
<dbReference type="SUPFAM" id="SSF103491">
    <property type="entry name" value="Preprotein translocase SecY subunit"/>
    <property type="match status" value="1"/>
</dbReference>
<protein>
    <recommendedName>
        <fullName evidence="9 10">Protein translocase subunit SecY</fullName>
    </recommendedName>
</protein>
<keyword evidence="10" id="KW-1003">Cell membrane</keyword>
<dbReference type="InterPro" id="IPR023201">
    <property type="entry name" value="SecY_dom_sf"/>
</dbReference>
<name>A0A4R0J6K9_9ACTN</name>
<dbReference type="InterPro" id="IPR026593">
    <property type="entry name" value="SecY"/>
</dbReference>
<evidence type="ECO:0000256" key="5">
    <source>
        <dbReference type="ARBA" id="ARBA00022927"/>
    </source>
</evidence>
<feature type="transmembrane region" description="Helical" evidence="10">
    <location>
        <begin position="70"/>
        <end position="97"/>
    </location>
</feature>
<keyword evidence="7 10" id="KW-0811">Translocation</keyword>
<dbReference type="GO" id="GO:0043952">
    <property type="term" value="P:protein transport by the Sec complex"/>
    <property type="evidence" value="ECO:0007669"/>
    <property type="project" value="UniProtKB-UniRule"/>
</dbReference>
<dbReference type="PROSITE" id="PS00756">
    <property type="entry name" value="SECY_2"/>
    <property type="match status" value="1"/>
</dbReference>
<reference evidence="12 13" key="1">
    <citation type="submission" date="2019-02" db="EMBL/GenBank/DDBJ databases">
        <title>Kribbella capetownensis sp. nov. and Kribbella speibonae sp. nov., isolated from soil.</title>
        <authorList>
            <person name="Curtis S.M."/>
            <person name="Norton I."/>
            <person name="Everest G.J."/>
            <person name="Meyers P.R."/>
        </authorList>
    </citation>
    <scope>NUCLEOTIDE SEQUENCE [LARGE SCALE GENOMIC DNA]</scope>
    <source>
        <strain evidence="12 13">DSM 27082</strain>
    </source>
</reference>
<keyword evidence="8 10" id="KW-0472">Membrane</keyword>
<keyword evidence="6 10" id="KW-1133">Transmembrane helix</keyword>
<evidence type="ECO:0000256" key="9">
    <source>
        <dbReference type="ARBA" id="ARBA00039733"/>
    </source>
</evidence>
<dbReference type="GO" id="GO:0065002">
    <property type="term" value="P:intracellular protein transmembrane transport"/>
    <property type="evidence" value="ECO:0007669"/>
    <property type="project" value="UniProtKB-UniRule"/>
</dbReference>
<comment type="caution">
    <text evidence="12">The sequence shown here is derived from an EMBL/GenBank/DDBJ whole genome shotgun (WGS) entry which is preliminary data.</text>
</comment>